<comment type="caution">
    <text evidence="3">The sequence shown here is derived from an EMBL/GenBank/DDBJ whole genome shotgun (WGS) entry which is preliminary data.</text>
</comment>
<reference evidence="3" key="1">
    <citation type="submission" date="2023-05" db="EMBL/GenBank/DDBJ databases">
        <authorList>
            <person name="Stuckert A."/>
        </authorList>
    </citation>
    <scope>NUCLEOTIDE SEQUENCE</scope>
</reference>
<sequence>MTDAGIGRITLPGTPQEGHRGSAGQGKMFSSWNKRTLYFTLFTVMCPVGSLGMYYLLLQSFRKKNFFTEAIEKLESQPSALEILGAPPLKVHNLKLLDEHNRVAVSSARIRIPVSGSLSAGHLCSSAVRDQSNERWNLLDVVLELENGQSIPIYHSGIPAEDVKKSYIIL</sequence>
<keyword evidence="2" id="KW-0472">Membrane</keyword>
<dbReference type="InterPro" id="IPR014807">
    <property type="entry name" value="Coa1"/>
</dbReference>
<feature type="region of interest" description="Disordered" evidence="1">
    <location>
        <begin position="1"/>
        <end position="26"/>
    </location>
</feature>
<feature type="transmembrane region" description="Helical" evidence="2">
    <location>
        <begin position="37"/>
        <end position="57"/>
    </location>
</feature>
<evidence type="ECO:0000256" key="1">
    <source>
        <dbReference type="SAM" id="MobiDB-lite"/>
    </source>
</evidence>
<name>A0ABN9F7Y9_9NEOB</name>
<keyword evidence="2" id="KW-0812">Transmembrane</keyword>
<gene>
    <name evidence="3" type="ORF">SPARVUS_LOCUS11496358</name>
</gene>
<evidence type="ECO:0008006" key="5">
    <source>
        <dbReference type="Google" id="ProtNLM"/>
    </source>
</evidence>
<feature type="non-terminal residue" evidence="3">
    <location>
        <position position="170"/>
    </location>
</feature>
<keyword evidence="2" id="KW-1133">Transmembrane helix</keyword>
<evidence type="ECO:0000313" key="4">
    <source>
        <dbReference type="Proteomes" id="UP001162483"/>
    </source>
</evidence>
<evidence type="ECO:0000313" key="3">
    <source>
        <dbReference type="EMBL" id="CAI9593156.1"/>
    </source>
</evidence>
<accession>A0ABN9F7Y9</accession>
<dbReference type="Proteomes" id="UP001162483">
    <property type="component" value="Unassembled WGS sequence"/>
</dbReference>
<protein>
    <recommendedName>
        <fullName evidence="5">Cytochrome c oxidase assembly factor 1 homolog</fullName>
    </recommendedName>
</protein>
<proteinExistence type="predicted"/>
<dbReference type="PANTHER" id="PTHR47148">
    <property type="entry name" value="CYTOCHROME C OXIDASE ASSEMBLY FACTOR 1 HOMOLOG"/>
    <property type="match status" value="1"/>
</dbReference>
<dbReference type="EMBL" id="CATNWA010016491">
    <property type="protein sequence ID" value="CAI9593156.1"/>
    <property type="molecule type" value="Genomic_DNA"/>
</dbReference>
<evidence type="ECO:0000256" key="2">
    <source>
        <dbReference type="SAM" id="Phobius"/>
    </source>
</evidence>
<dbReference type="PANTHER" id="PTHR47148:SF1">
    <property type="entry name" value="CYTOCHROME C OXIDASE ASSEMBLY FACTOR 1 HOMOLOG"/>
    <property type="match status" value="1"/>
</dbReference>
<dbReference type="Pfam" id="PF08695">
    <property type="entry name" value="Coa1"/>
    <property type="match status" value="1"/>
</dbReference>
<keyword evidence="4" id="KW-1185">Reference proteome</keyword>
<organism evidence="3 4">
    <name type="scientific">Staurois parvus</name>
    <dbReference type="NCBI Taxonomy" id="386267"/>
    <lineage>
        <taxon>Eukaryota</taxon>
        <taxon>Metazoa</taxon>
        <taxon>Chordata</taxon>
        <taxon>Craniata</taxon>
        <taxon>Vertebrata</taxon>
        <taxon>Euteleostomi</taxon>
        <taxon>Amphibia</taxon>
        <taxon>Batrachia</taxon>
        <taxon>Anura</taxon>
        <taxon>Neobatrachia</taxon>
        <taxon>Ranoidea</taxon>
        <taxon>Ranidae</taxon>
        <taxon>Staurois</taxon>
    </lineage>
</organism>